<dbReference type="SMART" id="SM00635">
    <property type="entry name" value="BID_2"/>
    <property type="match status" value="1"/>
</dbReference>
<dbReference type="Gene3D" id="2.60.40.10">
    <property type="entry name" value="Immunoglobulins"/>
    <property type="match status" value="4"/>
</dbReference>
<dbReference type="SUPFAM" id="SSF49373">
    <property type="entry name" value="Invasin/intimin cell-adhesion fragments"/>
    <property type="match status" value="1"/>
</dbReference>
<protein>
    <recommendedName>
        <fullName evidence="1">BIG2 domain-containing protein</fullName>
    </recommendedName>
</protein>
<dbReference type="AlphaFoldDB" id="A0A1G2KPG9"/>
<dbReference type="EMBL" id="MHQL01000066">
    <property type="protein sequence ID" value="OHA01296.1"/>
    <property type="molecule type" value="Genomic_DNA"/>
</dbReference>
<sequence>MHQSIFKKRAIFRFRLPALIFIGAFFLSLGMVVLSFSRAVSIDVPSASPRWTEDNGIGISVPACASSSGSATCVAGDTVPRVAISWDGVSGSEQDCHFVGVGGGVDINFFLESGWTGDPQTSTNRVYSISGSYGCPGSFVWDSSAPVKPQANTEYHWQVSPLNNNTIGNVIGHRSFKTPATCISAPTVSPFCDANGVSKATISWASNGETSGYGVDVDTDTNWNNGYWNKSVGWTTPNTTAPDGFSAYAGYVGPISFTGGASYRTRVYYVSRGAFSQVQTFTAQTCAAPLPDLIATNPFVPAGIVAGQSVGFAASFWNSGPGSAGASNAKFTIDTTNIGTPAVAAFAPFGGPQNISSSNWMATAGTHTLTACADTFSAVTESNEANNCVSTTFTVAAAPVVVNGACSATHYNCSAGTTGATAEYATYWQWWCNGSNGGSNAQCTEMKPIPTLVISPPSVSLTVGNTSQLVAFYDPDGPSGVQAEQNVTFSANWSSSNAFIASVNNAAQKGLVTANAVGPAVVTATYSGLSKTANVTVTALALPDLSPTLGALPAMTAGSGATFTGTIWNQVAPAAGASTARFRIDSVSIGTPPVGALAGFSSQGVTSNSWTATAGSHTLELCADYLNAVAESDETDNCTTTTFTVTAAANPIADAGPAHGTTVGVSHVHSGASATDANANLASYSWAFVTPCPSTCPALSGASGAISGGSATIPGPIYTPNVAGNYTLRLTVLDTGGLSGTANVVETAGTGNSAPIAEASISLDGTTFSQNITVLRGVPVTIWLAANRDVTGDGLFSRDPDGWTTPLVGVSAGGVCRWNGDLVQGSFVAQAGFTVTNPSSAGSGVGKCAEKVNALAKTFNDAPGNYSYEVLRITDATGAQSPASSVSVTVQELPDLKAMSIAFSGVLEVGQTIFFDGTVKNIGTGAAGASSGRFRVDVGNSGSFTDPEDVTSTKAVSALGQNIAATVTSSGWTGVLGSHRVEFCADSANIITESDETNNCMAPLTFTVNPQTTHLECISNTCQAVSGAGFDACGPVGATCNVSLCGNGVVDSGEECDGTNLSGQTCTGLGFGGGGVLSCNASCRFNITRCETDWIEPQP</sequence>
<name>A0A1G2KPG9_9BACT</name>
<evidence type="ECO:0000313" key="2">
    <source>
        <dbReference type="EMBL" id="OHA01296.1"/>
    </source>
</evidence>
<organism evidence="2 3">
    <name type="scientific">Candidatus Sungbacteria bacterium RIFCSPHIGHO2_02_FULL_51_29</name>
    <dbReference type="NCBI Taxonomy" id="1802273"/>
    <lineage>
        <taxon>Bacteria</taxon>
        <taxon>Candidatus Sungiibacteriota</taxon>
    </lineage>
</organism>
<dbReference type="InterPro" id="IPR003343">
    <property type="entry name" value="Big_2"/>
</dbReference>
<reference evidence="2 3" key="1">
    <citation type="journal article" date="2016" name="Nat. Commun.">
        <title>Thousands of microbial genomes shed light on interconnected biogeochemical processes in an aquifer system.</title>
        <authorList>
            <person name="Anantharaman K."/>
            <person name="Brown C.T."/>
            <person name="Hug L.A."/>
            <person name="Sharon I."/>
            <person name="Castelle C.J."/>
            <person name="Probst A.J."/>
            <person name="Thomas B.C."/>
            <person name="Singh A."/>
            <person name="Wilkins M.J."/>
            <person name="Karaoz U."/>
            <person name="Brodie E.L."/>
            <person name="Williams K.H."/>
            <person name="Hubbard S.S."/>
            <person name="Banfield J.F."/>
        </authorList>
    </citation>
    <scope>NUCLEOTIDE SEQUENCE [LARGE SCALE GENOMIC DNA]</scope>
</reference>
<dbReference type="InterPro" id="IPR013783">
    <property type="entry name" value="Ig-like_fold"/>
</dbReference>
<proteinExistence type="predicted"/>
<dbReference type="InterPro" id="IPR008964">
    <property type="entry name" value="Invasin/intimin_cell_adhesion"/>
</dbReference>
<dbReference type="Proteomes" id="UP000177811">
    <property type="component" value="Unassembled WGS sequence"/>
</dbReference>
<dbReference type="Pfam" id="PF02368">
    <property type="entry name" value="Big_2"/>
    <property type="match status" value="1"/>
</dbReference>
<feature type="domain" description="BIG2" evidence="1">
    <location>
        <begin position="448"/>
        <end position="536"/>
    </location>
</feature>
<accession>A0A1G2KPG9</accession>
<evidence type="ECO:0000313" key="3">
    <source>
        <dbReference type="Proteomes" id="UP000177811"/>
    </source>
</evidence>
<gene>
    <name evidence="2" type="ORF">A3C16_02005</name>
</gene>
<evidence type="ECO:0000259" key="1">
    <source>
        <dbReference type="SMART" id="SM00635"/>
    </source>
</evidence>
<dbReference type="Gene3D" id="2.60.40.1080">
    <property type="match status" value="1"/>
</dbReference>
<dbReference type="InterPro" id="IPR011635">
    <property type="entry name" value="CARDB"/>
</dbReference>
<dbReference type="Pfam" id="PF07705">
    <property type="entry name" value="CARDB"/>
    <property type="match status" value="3"/>
</dbReference>
<comment type="caution">
    <text evidence="2">The sequence shown here is derived from an EMBL/GenBank/DDBJ whole genome shotgun (WGS) entry which is preliminary data.</text>
</comment>